<proteinExistence type="predicted"/>
<keyword evidence="10" id="KW-1185">Reference proteome</keyword>
<keyword evidence="4" id="KW-0238">DNA-binding</keyword>
<dbReference type="GO" id="GO:0006355">
    <property type="term" value="P:regulation of DNA-templated transcription"/>
    <property type="evidence" value="ECO:0007669"/>
    <property type="project" value="InterPro"/>
</dbReference>
<dbReference type="KEGG" id="dat:HRM2_37330"/>
<gene>
    <name evidence="9" type="ordered locus">HRM2_37330</name>
</gene>
<evidence type="ECO:0000256" key="1">
    <source>
        <dbReference type="ARBA" id="ARBA00022741"/>
    </source>
</evidence>
<dbReference type="InterPro" id="IPR003593">
    <property type="entry name" value="AAA+_ATPase"/>
</dbReference>
<dbReference type="InterPro" id="IPR002078">
    <property type="entry name" value="Sigma_54_int"/>
</dbReference>
<accession>C0QAK8</accession>
<reference evidence="9 10" key="1">
    <citation type="journal article" date="2009" name="Environ. Microbiol.">
        <title>Genome sequence of Desulfobacterium autotrophicum HRM2, a marine sulfate reducer oxidizing organic carbon completely to carbon dioxide.</title>
        <authorList>
            <person name="Strittmatter A.W."/>
            <person name="Liesegang H."/>
            <person name="Rabus R."/>
            <person name="Decker I."/>
            <person name="Amann J."/>
            <person name="Andres S."/>
            <person name="Henne A."/>
            <person name="Fricke W.F."/>
            <person name="Martinez-Arias R."/>
            <person name="Bartels D."/>
            <person name="Goesmann A."/>
            <person name="Krause L."/>
            <person name="Puehler A."/>
            <person name="Klenk H.P."/>
            <person name="Richter M."/>
            <person name="Schuler M."/>
            <person name="Gloeckner F.O."/>
            <person name="Meyerdierks A."/>
            <person name="Gottschalk G."/>
            <person name="Amann R."/>
        </authorList>
    </citation>
    <scope>NUCLEOTIDE SEQUENCE [LARGE SCALE GENOMIC DNA]</scope>
    <source>
        <strain evidence="10">ATCC 43914 / DSM 3382 / HRM2</strain>
    </source>
</reference>
<feature type="domain" description="Response regulatory" evidence="8">
    <location>
        <begin position="5"/>
        <end position="119"/>
    </location>
</feature>
<evidence type="ECO:0000256" key="6">
    <source>
        <dbReference type="PROSITE-ProRule" id="PRU00169"/>
    </source>
</evidence>
<dbReference type="Gene3D" id="3.40.50.300">
    <property type="entry name" value="P-loop containing nucleotide triphosphate hydrolases"/>
    <property type="match status" value="1"/>
</dbReference>
<dbReference type="SUPFAM" id="SSF52172">
    <property type="entry name" value="CheY-like"/>
    <property type="match status" value="1"/>
</dbReference>
<sequence length="455" mass="50477">MAAQRALIIGENPRERMAFATNLEDLGFEITVAPDGAEAAFYTARDDFDMIVADFSTPHFSPIDFLEKIKLKAPDTELLFVSDTARVADAVDAMKQGAMDFLIKPVDPELIALCARRALSRKKESDPMGKGPERGGEPVAIVTQDPSMERLLNLAARVADSTASVLIQGESGTGKELFARFIHEQSNRRKMPFVAVNCAALPETLLESELFGHEKGAFTGALSKKPGKFELANRGTLLLDEITEMPFHLQAKLLRVLQEKVVDRVGGTEPVSVDVRVVSTTNRDIREAIADKAFREDLYYRLNTIPLVIPPLRDRLGDLALLCDCFILKYSILDARGVKSMTKTAVEMLRQQPFVGNVRELENIIHRAVLLCDTDRIDVSDLLMDGVPQPADSAEKDSGFPHDMALSPLREMEEKMIFHTLDKTEGNRTHAAKILGISVRTLRNKLNEYKKNTAS</sequence>
<dbReference type="InterPro" id="IPR001789">
    <property type="entry name" value="Sig_transdc_resp-reg_receiver"/>
</dbReference>
<dbReference type="InterPro" id="IPR058031">
    <property type="entry name" value="AAA_lid_NorR"/>
</dbReference>
<dbReference type="CDD" id="cd00156">
    <property type="entry name" value="REC"/>
    <property type="match status" value="1"/>
</dbReference>
<dbReference type="Pfam" id="PF02954">
    <property type="entry name" value="HTH_8"/>
    <property type="match status" value="1"/>
</dbReference>
<dbReference type="PROSITE" id="PS00675">
    <property type="entry name" value="SIGMA54_INTERACT_1"/>
    <property type="match status" value="1"/>
</dbReference>
<keyword evidence="3" id="KW-0805">Transcription regulation</keyword>
<dbReference type="GO" id="GO:0043565">
    <property type="term" value="F:sequence-specific DNA binding"/>
    <property type="evidence" value="ECO:0007669"/>
    <property type="project" value="InterPro"/>
</dbReference>
<dbReference type="STRING" id="177437.HRM2_37330"/>
<dbReference type="SUPFAM" id="SSF46689">
    <property type="entry name" value="Homeodomain-like"/>
    <property type="match status" value="1"/>
</dbReference>
<keyword evidence="2" id="KW-0067">ATP-binding</keyword>
<dbReference type="OrthoDB" id="9763792at2"/>
<dbReference type="GO" id="GO:0005524">
    <property type="term" value="F:ATP binding"/>
    <property type="evidence" value="ECO:0007669"/>
    <property type="project" value="UniProtKB-KW"/>
</dbReference>
<evidence type="ECO:0000313" key="9">
    <source>
        <dbReference type="EMBL" id="ACN16791.1"/>
    </source>
</evidence>
<dbReference type="PRINTS" id="PR01590">
    <property type="entry name" value="HTHFIS"/>
</dbReference>
<dbReference type="InterPro" id="IPR011006">
    <property type="entry name" value="CheY-like_superfamily"/>
</dbReference>
<organism evidence="9 10">
    <name type="scientific">Desulforapulum autotrophicum (strain ATCC 43914 / DSM 3382 / VKM B-1955 / HRM2)</name>
    <name type="common">Desulfobacterium autotrophicum</name>
    <dbReference type="NCBI Taxonomy" id="177437"/>
    <lineage>
        <taxon>Bacteria</taxon>
        <taxon>Pseudomonadati</taxon>
        <taxon>Thermodesulfobacteriota</taxon>
        <taxon>Desulfobacteria</taxon>
        <taxon>Desulfobacterales</taxon>
        <taxon>Desulfobacteraceae</taxon>
        <taxon>Desulforapulum</taxon>
    </lineage>
</organism>
<dbReference type="Pfam" id="PF00072">
    <property type="entry name" value="Response_reg"/>
    <property type="match status" value="1"/>
</dbReference>
<dbReference type="EMBL" id="CP001087">
    <property type="protein sequence ID" value="ACN16791.1"/>
    <property type="molecule type" value="Genomic_DNA"/>
</dbReference>
<dbReference type="Proteomes" id="UP000000442">
    <property type="component" value="Chromosome"/>
</dbReference>
<dbReference type="SMART" id="SM00382">
    <property type="entry name" value="AAA"/>
    <property type="match status" value="1"/>
</dbReference>
<protein>
    <submittedName>
        <fullName evidence="9">Nitrogen assimilation regulatory protein NtrC</fullName>
    </submittedName>
</protein>
<dbReference type="Pfam" id="PF25601">
    <property type="entry name" value="AAA_lid_14"/>
    <property type="match status" value="1"/>
</dbReference>
<evidence type="ECO:0000259" key="7">
    <source>
        <dbReference type="PROSITE" id="PS50045"/>
    </source>
</evidence>
<evidence type="ECO:0000259" key="8">
    <source>
        <dbReference type="PROSITE" id="PS50110"/>
    </source>
</evidence>
<feature type="domain" description="Sigma-54 factor interaction" evidence="7">
    <location>
        <begin position="141"/>
        <end position="370"/>
    </location>
</feature>
<dbReference type="CDD" id="cd00009">
    <property type="entry name" value="AAA"/>
    <property type="match status" value="1"/>
</dbReference>
<keyword evidence="1" id="KW-0547">Nucleotide-binding</keyword>
<dbReference type="SMART" id="SM00448">
    <property type="entry name" value="REC"/>
    <property type="match status" value="1"/>
</dbReference>
<dbReference type="PANTHER" id="PTHR32071">
    <property type="entry name" value="TRANSCRIPTIONAL REGULATORY PROTEIN"/>
    <property type="match status" value="1"/>
</dbReference>
<keyword evidence="5" id="KW-0804">Transcription</keyword>
<name>C0QAK8_DESAH</name>
<evidence type="ECO:0000256" key="3">
    <source>
        <dbReference type="ARBA" id="ARBA00023015"/>
    </source>
</evidence>
<evidence type="ECO:0000256" key="2">
    <source>
        <dbReference type="ARBA" id="ARBA00022840"/>
    </source>
</evidence>
<dbReference type="InterPro" id="IPR027417">
    <property type="entry name" value="P-loop_NTPase"/>
</dbReference>
<dbReference type="Gene3D" id="3.40.50.2300">
    <property type="match status" value="1"/>
</dbReference>
<feature type="modified residue" description="4-aspartylphosphate" evidence="6">
    <location>
        <position position="54"/>
    </location>
</feature>
<dbReference type="eggNOG" id="COG2204">
    <property type="taxonomic scope" value="Bacteria"/>
</dbReference>
<dbReference type="Gene3D" id="1.10.8.60">
    <property type="match status" value="1"/>
</dbReference>
<dbReference type="HOGENOM" id="CLU_000445_0_6_7"/>
<dbReference type="Gene3D" id="1.10.10.60">
    <property type="entry name" value="Homeodomain-like"/>
    <property type="match status" value="1"/>
</dbReference>
<dbReference type="SUPFAM" id="SSF52540">
    <property type="entry name" value="P-loop containing nucleoside triphosphate hydrolases"/>
    <property type="match status" value="1"/>
</dbReference>
<dbReference type="AlphaFoldDB" id="C0QAK8"/>
<evidence type="ECO:0000256" key="4">
    <source>
        <dbReference type="ARBA" id="ARBA00023125"/>
    </source>
</evidence>
<evidence type="ECO:0000256" key="5">
    <source>
        <dbReference type="ARBA" id="ARBA00023163"/>
    </source>
</evidence>
<dbReference type="GO" id="GO:0000160">
    <property type="term" value="P:phosphorelay signal transduction system"/>
    <property type="evidence" value="ECO:0007669"/>
    <property type="project" value="InterPro"/>
</dbReference>
<evidence type="ECO:0000313" key="10">
    <source>
        <dbReference type="Proteomes" id="UP000000442"/>
    </source>
</evidence>
<dbReference type="PANTHER" id="PTHR32071:SF21">
    <property type="entry name" value="TRANSCRIPTIONAL REGULATORY PROTEIN FLGR"/>
    <property type="match status" value="1"/>
</dbReference>
<dbReference type="PROSITE" id="PS50045">
    <property type="entry name" value="SIGMA54_INTERACT_4"/>
    <property type="match status" value="1"/>
</dbReference>
<dbReference type="RefSeq" id="WP_015905537.1">
    <property type="nucleotide sequence ID" value="NC_012108.1"/>
</dbReference>
<dbReference type="InterPro" id="IPR002197">
    <property type="entry name" value="HTH_Fis"/>
</dbReference>
<keyword evidence="6" id="KW-0597">Phosphoprotein</keyword>
<dbReference type="InterPro" id="IPR009057">
    <property type="entry name" value="Homeodomain-like_sf"/>
</dbReference>
<dbReference type="FunFam" id="3.40.50.300:FF:000006">
    <property type="entry name" value="DNA-binding transcriptional regulator NtrC"/>
    <property type="match status" value="1"/>
</dbReference>
<dbReference type="InterPro" id="IPR025662">
    <property type="entry name" value="Sigma_54_int_dom_ATP-bd_1"/>
</dbReference>
<dbReference type="PROSITE" id="PS50110">
    <property type="entry name" value="RESPONSE_REGULATORY"/>
    <property type="match status" value="1"/>
</dbReference>
<dbReference type="Pfam" id="PF00158">
    <property type="entry name" value="Sigma54_activat"/>
    <property type="match status" value="1"/>
</dbReference>